<name>A0ABP9EVH1_9GAMM</name>
<evidence type="ECO:0000313" key="2">
    <source>
        <dbReference type="Proteomes" id="UP001499988"/>
    </source>
</evidence>
<protein>
    <submittedName>
        <fullName evidence="1">Uncharacterized protein</fullName>
    </submittedName>
</protein>
<dbReference type="EMBL" id="BAABJZ010000076">
    <property type="protein sequence ID" value="GAA4888416.1"/>
    <property type="molecule type" value="Genomic_DNA"/>
</dbReference>
<evidence type="ECO:0000313" key="1">
    <source>
        <dbReference type="EMBL" id="GAA4888416.1"/>
    </source>
</evidence>
<accession>A0ABP9EVH1</accession>
<dbReference type="RefSeq" id="WP_345335459.1">
    <property type="nucleotide sequence ID" value="NZ_BAABJZ010000076.1"/>
</dbReference>
<comment type="caution">
    <text evidence="1">The sequence shown here is derived from an EMBL/GenBank/DDBJ whole genome shotgun (WGS) entry which is preliminary data.</text>
</comment>
<dbReference type="Proteomes" id="UP001499988">
    <property type="component" value="Unassembled WGS sequence"/>
</dbReference>
<organism evidence="1 2">
    <name type="scientific">Ferrimonas pelagia</name>
    <dbReference type="NCBI Taxonomy" id="1177826"/>
    <lineage>
        <taxon>Bacteria</taxon>
        <taxon>Pseudomonadati</taxon>
        <taxon>Pseudomonadota</taxon>
        <taxon>Gammaproteobacteria</taxon>
        <taxon>Alteromonadales</taxon>
        <taxon>Ferrimonadaceae</taxon>
        <taxon>Ferrimonas</taxon>
    </lineage>
</organism>
<sequence length="69" mass="7201">MDEAATGSIKSTVIATVVAFSFADTTISTSLGGSLTLTTDALALHDFNGDRSGRLEVYLDRAIAFCARS</sequence>
<proteinExistence type="predicted"/>
<reference evidence="2" key="1">
    <citation type="journal article" date="2019" name="Int. J. Syst. Evol. Microbiol.">
        <title>The Global Catalogue of Microorganisms (GCM) 10K type strain sequencing project: providing services to taxonomists for standard genome sequencing and annotation.</title>
        <authorList>
            <consortium name="The Broad Institute Genomics Platform"/>
            <consortium name="The Broad Institute Genome Sequencing Center for Infectious Disease"/>
            <person name="Wu L."/>
            <person name="Ma J."/>
        </authorList>
    </citation>
    <scope>NUCLEOTIDE SEQUENCE [LARGE SCALE GENOMIC DNA]</scope>
    <source>
        <strain evidence="2">JCM 18401</strain>
    </source>
</reference>
<gene>
    <name evidence="1" type="ORF">GCM10023333_22190</name>
</gene>
<keyword evidence="2" id="KW-1185">Reference proteome</keyword>